<gene>
    <name evidence="10" type="ORF">MF646_12935</name>
</gene>
<dbReference type="PROSITE" id="PS50011">
    <property type="entry name" value="PROTEIN_KINASE_DOM"/>
    <property type="match status" value="1"/>
</dbReference>
<dbReference type="InterPro" id="IPR050660">
    <property type="entry name" value="NEK_Ser/Thr_kinase"/>
</dbReference>
<comment type="similarity">
    <text evidence="1">Belongs to the protein kinase superfamily. NEK Ser/Thr protein kinase family. NIMA subfamily.</text>
</comment>
<dbReference type="CDD" id="cd14014">
    <property type="entry name" value="STKc_PknB_like"/>
    <property type="match status" value="1"/>
</dbReference>
<dbReference type="Gene3D" id="3.30.200.20">
    <property type="entry name" value="Phosphorylase Kinase, domain 1"/>
    <property type="match status" value="1"/>
</dbReference>
<evidence type="ECO:0000256" key="8">
    <source>
        <dbReference type="SAM" id="Phobius"/>
    </source>
</evidence>
<proteinExistence type="inferred from homology"/>
<keyword evidence="6 7" id="KW-0067">ATP-binding</keyword>
<evidence type="ECO:0000256" key="2">
    <source>
        <dbReference type="ARBA" id="ARBA00012513"/>
    </source>
</evidence>
<evidence type="ECO:0000313" key="10">
    <source>
        <dbReference type="EMBL" id="MCL7748029.1"/>
    </source>
</evidence>
<keyword evidence="8" id="KW-0812">Transmembrane</keyword>
<feature type="transmembrane region" description="Helical" evidence="8">
    <location>
        <begin position="287"/>
        <end position="306"/>
    </location>
</feature>
<dbReference type="PANTHER" id="PTHR43671:SF13">
    <property type="entry name" value="SERINE_THREONINE-PROTEIN KINASE NEK2"/>
    <property type="match status" value="1"/>
</dbReference>
<dbReference type="InterPro" id="IPR000719">
    <property type="entry name" value="Prot_kinase_dom"/>
</dbReference>
<evidence type="ECO:0000256" key="3">
    <source>
        <dbReference type="ARBA" id="ARBA00022679"/>
    </source>
</evidence>
<evidence type="ECO:0000256" key="7">
    <source>
        <dbReference type="PROSITE-ProRule" id="PRU10141"/>
    </source>
</evidence>
<dbReference type="Gene3D" id="1.10.510.10">
    <property type="entry name" value="Transferase(Phosphotransferase) domain 1"/>
    <property type="match status" value="1"/>
</dbReference>
<dbReference type="PROSITE" id="PS00107">
    <property type="entry name" value="PROTEIN_KINASE_ATP"/>
    <property type="match status" value="1"/>
</dbReference>
<dbReference type="GO" id="GO:0005524">
    <property type="term" value="F:ATP binding"/>
    <property type="evidence" value="ECO:0007669"/>
    <property type="project" value="UniProtKB-UniRule"/>
</dbReference>
<dbReference type="InterPro" id="IPR017441">
    <property type="entry name" value="Protein_kinase_ATP_BS"/>
</dbReference>
<name>A0A9X2I6Y3_9BACI</name>
<evidence type="ECO:0000259" key="9">
    <source>
        <dbReference type="PROSITE" id="PS50011"/>
    </source>
</evidence>
<accession>A0A9X2I6Y3</accession>
<dbReference type="PROSITE" id="PS00108">
    <property type="entry name" value="PROTEIN_KINASE_ST"/>
    <property type="match status" value="1"/>
</dbReference>
<dbReference type="SUPFAM" id="SSF56112">
    <property type="entry name" value="Protein kinase-like (PK-like)"/>
    <property type="match status" value="1"/>
</dbReference>
<dbReference type="Proteomes" id="UP001139150">
    <property type="component" value="Unassembled WGS sequence"/>
</dbReference>
<dbReference type="EMBL" id="JAKRYL010000012">
    <property type="protein sequence ID" value="MCL7748029.1"/>
    <property type="molecule type" value="Genomic_DNA"/>
</dbReference>
<dbReference type="Pfam" id="PF00069">
    <property type="entry name" value="Pkinase"/>
    <property type="match status" value="1"/>
</dbReference>
<evidence type="ECO:0000256" key="1">
    <source>
        <dbReference type="ARBA" id="ARBA00010886"/>
    </source>
</evidence>
<evidence type="ECO:0000256" key="5">
    <source>
        <dbReference type="ARBA" id="ARBA00022777"/>
    </source>
</evidence>
<protein>
    <recommendedName>
        <fullName evidence="2">non-specific serine/threonine protein kinase</fullName>
        <ecNumber evidence="2">2.7.11.1</ecNumber>
    </recommendedName>
</protein>
<dbReference type="GO" id="GO:0004674">
    <property type="term" value="F:protein serine/threonine kinase activity"/>
    <property type="evidence" value="ECO:0007669"/>
    <property type="project" value="UniProtKB-EC"/>
</dbReference>
<dbReference type="SMART" id="SM00220">
    <property type="entry name" value="S_TKc"/>
    <property type="match status" value="1"/>
</dbReference>
<dbReference type="InterPro" id="IPR011009">
    <property type="entry name" value="Kinase-like_dom_sf"/>
</dbReference>
<evidence type="ECO:0000256" key="4">
    <source>
        <dbReference type="ARBA" id="ARBA00022741"/>
    </source>
</evidence>
<keyword evidence="3" id="KW-0808">Transferase</keyword>
<keyword evidence="5 10" id="KW-0418">Kinase</keyword>
<dbReference type="InterPro" id="IPR008271">
    <property type="entry name" value="Ser/Thr_kinase_AS"/>
</dbReference>
<evidence type="ECO:0000256" key="6">
    <source>
        <dbReference type="ARBA" id="ARBA00022840"/>
    </source>
</evidence>
<comment type="caution">
    <text evidence="10">The sequence shown here is derived from an EMBL/GenBank/DDBJ whole genome shotgun (WGS) entry which is preliminary data.</text>
</comment>
<feature type="binding site" evidence="7">
    <location>
        <position position="48"/>
    </location>
    <ligand>
        <name>ATP</name>
        <dbReference type="ChEBI" id="CHEBI:30616"/>
    </ligand>
</feature>
<keyword evidence="8" id="KW-0472">Membrane</keyword>
<dbReference type="EC" id="2.7.11.1" evidence="2"/>
<dbReference type="RefSeq" id="WP_250096922.1">
    <property type="nucleotide sequence ID" value="NZ_JAKRYL010000012.1"/>
</dbReference>
<evidence type="ECO:0000313" key="11">
    <source>
        <dbReference type="Proteomes" id="UP001139150"/>
    </source>
</evidence>
<reference evidence="10" key="1">
    <citation type="submission" date="2022-02" db="EMBL/GenBank/DDBJ databases">
        <title>Halalkalibacter sp. nov. isolated from Lonar Lake, India.</title>
        <authorList>
            <person name="Joshi A."/>
            <person name="Thite S."/>
            <person name="Lodha T."/>
        </authorList>
    </citation>
    <scope>NUCLEOTIDE SEQUENCE</scope>
    <source>
        <strain evidence="10">MEB205</strain>
    </source>
</reference>
<dbReference type="PANTHER" id="PTHR43671">
    <property type="entry name" value="SERINE/THREONINE-PROTEIN KINASE NEK"/>
    <property type="match status" value="1"/>
</dbReference>
<keyword evidence="8" id="KW-1133">Transmembrane helix</keyword>
<feature type="domain" description="Protein kinase" evidence="9">
    <location>
        <begin position="18"/>
        <end position="264"/>
    </location>
</feature>
<keyword evidence="4 7" id="KW-0547">Nucleotide-binding</keyword>
<organism evidence="10 11">
    <name type="scientific">Halalkalibacter alkaliphilus</name>
    <dbReference type="NCBI Taxonomy" id="2917993"/>
    <lineage>
        <taxon>Bacteria</taxon>
        <taxon>Bacillati</taxon>
        <taxon>Bacillota</taxon>
        <taxon>Bacilli</taxon>
        <taxon>Bacillales</taxon>
        <taxon>Bacillaceae</taxon>
        <taxon>Halalkalibacter</taxon>
    </lineage>
</organism>
<dbReference type="AlphaFoldDB" id="A0A9X2I6Y3"/>
<sequence length="1087" mass="122182">MDTTKTQLHIGDVLHDRYKVTALLGQGGMGTVYLVEDLRLEGKYWAVKETRIDKEYSDSFIAEAKMLVELDHPNLPKIVDYYSPDEKGYIYLVMDYIKGETLQETFQKAKGDLSYKQIVDYAIEICDLLEYLHNQKPAIIYRDLKPSNIMIDGKNSVKLIDFGIARKFKEDKDTDTELIGTTGFAAPEQFEKDKQTDHRTDIFSLGATLYYLLSGGKYILATQKPLNKIRTDLPAELVQFINKTTKLNPKERHKSAAAVKKELIYIQQLIENEPSFFDRLKMKAIVVAKYSLAVLLLAGVLSYIGYDQWNKRFATDSASVVADEQLLSESSEDVLDGVEITPDLVSPQPVNTDITWTLEPFTAQEDMEYAWTVYQNGVEIEKTDFTSEQSFIWSPSEAGMYEVEVTVSGSHGVASAMSGAYSIESEEVRGLLRPDRMSPQAPGTDITWNVDMESESPLEYEWTVFLDGETIEQTSTSEQNHFTWAPQEAGEYVVEVIILSASNEIGKHQESFTIQEWVNEVTIEELGTPIQVNLWQQSIYASNGNWSRGTNANRDTYETVYTTSGQNNESVTFDLTDYQMHSGRFQTIVEKRSGIDAIVEFYIDSELVYETELVTSLTNVEFDVPSGSLLTMKLRNDSVAGDSTSVSEIYIKEPKLLVDAQAIGSTPIEKVSFWENGAYGTRGNWSRGTNTNRDTYRSVFTTSGSDQDFITFDISSHQMKWGELKGKVLPIAGIDYQLEFYVDAVLVHTTDVMKPNDDVPEAFTVPVPRGSIVTIKVVNQSVDGDNSRNSSVYIKDFILEIHEKLDQPSSIERMSLWTEGIYAERGNWSRGTNQNRDTYRTVSNTSASNHDYATFDIKSANMSKGRLSGKVLPISGIDYQLAFYIDDDLVYKTSEIASSSSIPESFEVLVDSGDLLTVEVLNESVSGDSQATSHFQVKDLILNVTEQKEQQPAEHRISLWNGEFLQTTGNWSRGTNQNRDTYRTISTTSGSNGDSFTFDISPYSNEDGRLYGTIIPSGGIPFQLEFYVDQENVHTTEQLTPGKDRPFYFDIDIAKGNNVTVKVVNNSVEGDSTRQSSITIKGLTFED</sequence>
<keyword evidence="11" id="KW-1185">Reference proteome</keyword>